<evidence type="ECO:0000313" key="2">
    <source>
        <dbReference type="EMBL" id="KAH7312478.1"/>
    </source>
</evidence>
<dbReference type="Proteomes" id="UP000813444">
    <property type="component" value="Unassembled WGS sequence"/>
</dbReference>
<comment type="caution">
    <text evidence="2">The sequence shown here is derived from an EMBL/GenBank/DDBJ whole genome shotgun (WGS) entry which is preliminary data.</text>
</comment>
<evidence type="ECO:0000256" key="1">
    <source>
        <dbReference type="SAM" id="MobiDB-lite"/>
    </source>
</evidence>
<gene>
    <name evidence="2" type="ORF">B0I35DRAFT_480931</name>
</gene>
<organism evidence="2 3">
    <name type="scientific">Stachybotrys elegans</name>
    <dbReference type="NCBI Taxonomy" id="80388"/>
    <lineage>
        <taxon>Eukaryota</taxon>
        <taxon>Fungi</taxon>
        <taxon>Dikarya</taxon>
        <taxon>Ascomycota</taxon>
        <taxon>Pezizomycotina</taxon>
        <taxon>Sordariomycetes</taxon>
        <taxon>Hypocreomycetidae</taxon>
        <taxon>Hypocreales</taxon>
        <taxon>Stachybotryaceae</taxon>
        <taxon>Stachybotrys</taxon>
    </lineage>
</organism>
<dbReference type="EMBL" id="JAGPNK010000010">
    <property type="protein sequence ID" value="KAH7312478.1"/>
    <property type="molecule type" value="Genomic_DNA"/>
</dbReference>
<protein>
    <submittedName>
        <fullName evidence="2">Uncharacterized protein</fullName>
    </submittedName>
</protein>
<feature type="compositionally biased region" description="Acidic residues" evidence="1">
    <location>
        <begin position="219"/>
        <end position="232"/>
    </location>
</feature>
<name>A0A8K0SNC6_9HYPO</name>
<reference evidence="2" key="1">
    <citation type="journal article" date="2021" name="Nat. Commun.">
        <title>Genetic determinants of endophytism in the Arabidopsis root mycobiome.</title>
        <authorList>
            <person name="Mesny F."/>
            <person name="Miyauchi S."/>
            <person name="Thiergart T."/>
            <person name="Pickel B."/>
            <person name="Atanasova L."/>
            <person name="Karlsson M."/>
            <person name="Huettel B."/>
            <person name="Barry K.W."/>
            <person name="Haridas S."/>
            <person name="Chen C."/>
            <person name="Bauer D."/>
            <person name="Andreopoulos W."/>
            <person name="Pangilinan J."/>
            <person name="LaButti K."/>
            <person name="Riley R."/>
            <person name="Lipzen A."/>
            <person name="Clum A."/>
            <person name="Drula E."/>
            <person name="Henrissat B."/>
            <person name="Kohler A."/>
            <person name="Grigoriev I.V."/>
            <person name="Martin F.M."/>
            <person name="Hacquard S."/>
        </authorList>
    </citation>
    <scope>NUCLEOTIDE SEQUENCE</scope>
    <source>
        <strain evidence="2">MPI-CAGE-CH-0235</strain>
    </source>
</reference>
<evidence type="ECO:0000313" key="3">
    <source>
        <dbReference type="Proteomes" id="UP000813444"/>
    </source>
</evidence>
<feature type="region of interest" description="Disordered" evidence="1">
    <location>
        <begin position="189"/>
        <end position="232"/>
    </location>
</feature>
<sequence>MEASVEQVIDKLQREREDFEKKFPGPNSHKDTKRRNCFGWYDAVCRLIGRKLEDAEDWWFATEGTVKAHLKDDTQNKEECSEKHTAAWADDMASGALCDWAQLPYFDESDESDGLWPKHHQTAPPTESLTKAKWNDTWYADDFDNTSGVKDPAPGLTGWNTVPPCSTIAPRESLEPVDTMKFGSFVTGEAKSWSWSDGSEPKESSSDWGAPVDNWGAPIDDEDASDDDWGIF</sequence>
<accession>A0A8K0SNC6</accession>
<proteinExistence type="predicted"/>
<keyword evidence="3" id="KW-1185">Reference proteome</keyword>
<dbReference type="AlphaFoldDB" id="A0A8K0SNC6"/>